<sequence>MYTLDRYILSRFLYNFLSSFVILMLIFIFQAIWFFIDEWAGKGIDLLIVGKFLLYYSPNLIPMVLPLTVLLASIMTFGAFAENYEFAAMKASGISLFRAMRSLIIFITILSIGTFFFANSVIPEAELKSYNLRRNIAQAKPALAITEGIFNNIPETDINIKVDNKHGENDQLLEKVVIHKLSNGGVNNQVIQSKEGELVGKKGSNYLQLILKDGNFYEDIQGKTIADRQKVPFAKAYFDTYTMNVDLSNLNNQDLEKENINNTYKMLNSNELTQAIDSLFDDNRKVINSFGSSVFNRTGFSRLYVDEDAGRPVKDTIDPTGKSVPELMEFYAPWRRSQIAEMAKNNIASTRRSIEGKRPDIQRRIKLLNVHYLALHQKYALPIACFILFFVGAPLGAIIRKGGLGLPMVLAIGLFLTYYFIGIFTKNYAEDGSMDPVIASWISTVIMLPLGIWLTRRATADKAVFDSGSIIEKFKGLFKIFRKKEATVSK</sequence>
<evidence type="ECO:0000313" key="7">
    <source>
        <dbReference type="EMBL" id="THD67644.1"/>
    </source>
</evidence>
<dbReference type="GO" id="GO:0015920">
    <property type="term" value="P:lipopolysaccharide transport"/>
    <property type="evidence" value="ECO:0007669"/>
    <property type="project" value="TreeGrafter"/>
</dbReference>
<dbReference type="AlphaFoldDB" id="A0A4S3LZV5"/>
<keyword evidence="4 6" id="KW-1133">Transmembrane helix</keyword>
<dbReference type="PANTHER" id="PTHR33529:SF6">
    <property type="entry name" value="YJGP_YJGQ FAMILY PERMEASE"/>
    <property type="match status" value="1"/>
</dbReference>
<evidence type="ECO:0000313" key="8">
    <source>
        <dbReference type="Proteomes" id="UP000305939"/>
    </source>
</evidence>
<dbReference type="Proteomes" id="UP000305939">
    <property type="component" value="Unassembled WGS sequence"/>
</dbReference>
<organism evidence="7 8">
    <name type="scientific">Robertkochia marina</name>
    <dbReference type="NCBI Taxonomy" id="1227945"/>
    <lineage>
        <taxon>Bacteria</taxon>
        <taxon>Pseudomonadati</taxon>
        <taxon>Bacteroidota</taxon>
        <taxon>Flavobacteriia</taxon>
        <taxon>Flavobacteriales</taxon>
        <taxon>Flavobacteriaceae</taxon>
        <taxon>Robertkochia</taxon>
    </lineage>
</organism>
<feature type="transmembrane region" description="Helical" evidence="6">
    <location>
        <begin position="379"/>
        <end position="399"/>
    </location>
</feature>
<reference evidence="7 8" key="1">
    <citation type="submission" date="2019-04" db="EMBL/GenBank/DDBJ databases">
        <title>Draft genome sequence of Robertkochia marina CC-AMO-30D.</title>
        <authorList>
            <person name="Hameed A."/>
            <person name="Lin S.-Y."/>
            <person name="Shahina M."/>
            <person name="Lai W.-A."/>
            <person name="Young C.-C."/>
        </authorList>
    </citation>
    <scope>NUCLEOTIDE SEQUENCE [LARGE SCALE GENOMIC DNA]</scope>
    <source>
        <strain evidence="7 8">CC-AMO-30D</strain>
    </source>
</reference>
<keyword evidence="5 6" id="KW-0472">Membrane</keyword>
<evidence type="ECO:0000256" key="3">
    <source>
        <dbReference type="ARBA" id="ARBA00022692"/>
    </source>
</evidence>
<evidence type="ECO:0000256" key="2">
    <source>
        <dbReference type="ARBA" id="ARBA00022475"/>
    </source>
</evidence>
<dbReference type="RefSeq" id="WP_136335849.1">
    <property type="nucleotide sequence ID" value="NZ_QXMP01000008.1"/>
</dbReference>
<dbReference type="Pfam" id="PF03739">
    <property type="entry name" value="LptF_LptG"/>
    <property type="match status" value="1"/>
</dbReference>
<protein>
    <submittedName>
        <fullName evidence="7">YjgP/YjgQ family permease</fullName>
    </submittedName>
</protein>
<feature type="transmembrane region" description="Helical" evidence="6">
    <location>
        <begin position="12"/>
        <end position="36"/>
    </location>
</feature>
<feature type="transmembrane region" description="Helical" evidence="6">
    <location>
        <begin position="437"/>
        <end position="455"/>
    </location>
</feature>
<evidence type="ECO:0000256" key="4">
    <source>
        <dbReference type="ARBA" id="ARBA00022989"/>
    </source>
</evidence>
<name>A0A4S3LZV5_9FLAO</name>
<dbReference type="OrthoDB" id="1096108at2"/>
<feature type="transmembrane region" description="Helical" evidence="6">
    <location>
        <begin position="60"/>
        <end position="81"/>
    </location>
</feature>
<dbReference type="EMBL" id="SSMC01000002">
    <property type="protein sequence ID" value="THD67644.1"/>
    <property type="molecule type" value="Genomic_DNA"/>
</dbReference>
<dbReference type="GO" id="GO:0043190">
    <property type="term" value="C:ATP-binding cassette (ABC) transporter complex"/>
    <property type="evidence" value="ECO:0007669"/>
    <property type="project" value="TreeGrafter"/>
</dbReference>
<proteinExistence type="predicted"/>
<feature type="transmembrane region" description="Helical" evidence="6">
    <location>
        <begin position="102"/>
        <end position="122"/>
    </location>
</feature>
<gene>
    <name evidence="7" type="ORF">E7Z59_08280</name>
</gene>
<comment type="subcellular location">
    <subcellularLocation>
        <location evidence="1">Cell membrane</location>
        <topology evidence="1">Multi-pass membrane protein</topology>
    </subcellularLocation>
</comment>
<evidence type="ECO:0000256" key="5">
    <source>
        <dbReference type="ARBA" id="ARBA00023136"/>
    </source>
</evidence>
<comment type="caution">
    <text evidence="7">The sequence shown here is derived from an EMBL/GenBank/DDBJ whole genome shotgun (WGS) entry which is preliminary data.</text>
</comment>
<evidence type="ECO:0000256" key="6">
    <source>
        <dbReference type="SAM" id="Phobius"/>
    </source>
</evidence>
<dbReference type="InterPro" id="IPR005495">
    <property type="entry name" value="LptG/LptF_permease"/>
</dbReference>
<keyword evidence="2" id="KW-1003">Cell membrane</keyword>
<feature type="transmembrane region" description="Helical" evidence="6">
    <location>
        <begin position="406"/>
        <end position="425"/>
    </location>
</feature>
<evidence type="ECO:0000256" key="1">
    <source>
        <dbReference type="ARBA" id="ARBA00004651"/>
    </source>
</evidence>
<dbReference type="PANTHER" id="PTHR33529">
    <property type="entry name" value="SLR0882 PROTEIN-RELATED"/>
    <property type="match status" value="1"/>
</dbReference>
<keyword evidence="8" id="KW-1185">Reference proteome</keyword>
<accession>A0A4S3LZV5</accession>
<keyword evidence="3 6" id="KW-0812">Transmembrane</keyword>